<comment type="similarity">
    <text evidence="1">Belongs to the 3-oxoacid CoA-transferase subunit B family.</text>
</comment>
<dbReference type="InterPro" id="IPR004164">
    <property type="entry name" value="CoA_transf_AS"/>
</dbReference>
<evidence type="ECO:0000256" key="1">
    <source>
        <dbReference type="ARBA" id="ARBA00007047"/>
    </source>
</evidence>
<accession>A0A4Q7V8L0</accession>
<evidence type="ECO:0000313" key="3">
    <source>
        <dbReference type="EMBL" id="RZT92785.1"/>
    </source>
</evidence>
<organism evidence="3 4">
    <name type="scientific">Advenella incenata</name>
    <dbReference type="NCBI Taxonomy" id="267800"/>
    <lineage>
        <taxon>Bacteria</taxon>
        <taxon>Pseudomonadati</taxon>
        <taxon>Pseudomonadota</taxon>
        <taxon>Betaproteobacteria</taxon>
        <taxon>Burkholderiales</taxon>
        <taxon>Alcaligenaceae</taxon>
    </lineage>
</organism>
<reference evidence="3 4" key="1">
    <citation type="submission" date="2019-02" db="EMBL/GenBank/DDBJ databases">
        <title>Genomic Encyclopedia of Type Strains, Phase IV (KMG-IV): sequencing the most valuable type-strain genomes for metagenomic binning, comparative biology and taxonomic classification.</title>
        <authorList>
            <person name="Goeker M."/>
        </authorList>
    </citation>
    <scope>NUCLEOTIDE SEQUENCE [LARGE SCALE GENOMIC DNA]</scope>
    <source>
        <strain evidence="3 4">DSM 23814</strain>
    </source>
</reference>
<dbReference type="InterPro" id="IPR012791">
    <property type="entry name" value="3-oxoacid_CoA-transf_B"/>
</dbReference>
<protein>
    <submittedName>
        <fullName evidence="3">3-oxoadipate CoA-transferase beta subunit</fullName>
    </submittedName>
</protein>
<dbReference type="Gene3D" id="3.40.1080.10">
    <property type="entry name" value="Glutaconate Coenzyme A-transferase"/>
    <property type="match status" value="1"/>
</dbReference>
<dbReference type="PROSITE" id="PS01274">
    <property type="entry name" value="COA_TRANSF_2"/>
    <property type="match status" value="1"/>
</dbReference>
<dbReference type="NCBIfam" id="TIGR02428">
    <property type="entry name" value="pcaJ_scoB_fam"/>
    <property type="match status" value="1"/>
</dbReference>
<comment type="caution">
    <text evidence="3">The sequence shown here is derived from an EMBL/GenBank/DDBJ whole genome shotgun (WGS) entry which is preliminary data.</text>
</comment>
<dbReference type="Proteomes" id="UP000293398">
    <property type="component" value="Unassembled WGS sequence"/>
</dbReference>
<dbReference type="InterPro" id="IPR037171">
    <property type="entry name" value="NagB/RpiA_transferase-like"/>
</dbReference>
<keyword evidence="2 3" id="KW-0808">Transferase</keyword>
<dbReference type="AlphaFoldDB" id="A0A4Q7V8L0"/>
<keyword evidence="4" id="KW-1185">Reference proteome</keyword>
<name>A0A4Q7V8L0_9BURK</name>
<dbReference type="PANTHER" id="PTHR13707:SF57">
    <property type="entry name" value="SUCCINYL-COA:3-KETOACID COENZYME A TRANSFERASE SUBUNIT B-RELATED"/>
    <property type="match status" value="1"/>
</dbReference>
<dbReference type="SUPFAM" id="SSF100950">
    <property type="entry name" value="NagB/RpiA/CoA transferase-like"/>
    <property type="match status" value="1"/>
</dbReference>
<evidence type="ECO:0000313" key="4">
    <source>
        <dbReference type="Proteomes" id="UP000293398"/>
    </source>
</evidence>
<gene>
    <name evidence="3" type="ORF">EV681_3544</name>
</gene>
<dbReference type="InterPro" id="IPR004165">
    <property type="entry name" value="CoA_trans_fam_I"/>
</dbReference>
<dbReference type="Pfam" id="PF01144">
    <property type="entry name" value="CoA_trans"/>
    <property type="match status" value="1"/>
</dbReference>
<sequence length="213" mass="22495">MMNKLNRNQMAERLAKDIAPGSYVNIGIGMPELVANYLKPEDEILLHSENGILGMGPAATGDDIDGELINAGKKPVTLLTGGAFFHHVDSFAIMRGGHLDLCIMGGMQVSADGDLANWSLGRPGEPPAVGGAMDLAVGARKVYILMEHNAKDGSPKILEKCTLPVTGLGVVSRVYTDIAVLEVTPAGMTVVEKLVDITDEELQSLTGAKLIFA</sequence>
<evidence type="ECO:0000256" key="2">
    <source>
        <dbReference type="ARBA" id="ARBA00022679"/>
    </source>
</evidence>
<dbReference type="PANTHER" id="PTHR13707">
    <property type="entry name" value="KETOACID-COENZYME A TRANSFERASE"/>
    <property type="match status" value="1"/>
</dbReference>
<dbReference type="GO" id="GO:0008410">
    <property type="term" value="F:CoA-transferase activity"/>
    <property type="evidence" value="ECO:0007669"/>
    <property type="project" value="InterPro"/>
</dbReference>
<dbReference type="SMART" id="SM00882">
    <property type="entry name" value="CoA_trans"/>
    <property type="match status" value="1"/>
</dbReference>
<dbReference type="EMBL" id="SHKO01000003">
    <property type="protein sequence ID" value="RZT92785.1"/>
    <property type="molecule type" value="Genomic_DNA"/>
</dbReference>
<proteinExistence type="inferred from homology"/>